<dbReference type="Gene3D" id="3.10.620.30">
    <property type="match status" value="1"/>
</dbReference>
<dbReference type="Proteomes" id="UP000198964">
    <property type="component" value="Unassembled WGS sequence"/>
</dbReference>
<accession>A0A1I2LB46</accession>
<dbReference type="STRING" id="655355.SAMN05216283_11565"/>
<evidence type="ECO:0000256" key="1">
    <source>
        <dbReference type="SAM" id="SignalP"/>
    </source>
</evidence>
<evidence type="ECO:0000313" key="5">
    <source>
        <dbReference type="Proteomes" id="UP000198964"/>
    </source>
</evidence>
<dbReference type="Gene3D" id="2.60.40.3140">
    <property type="match status" value="1"/>
</dbReference>
<gene>
    <name evidence="4" type="ORF">SAMN05216283_11565</name>
</gene>
<protein>
    <submittedName>
        <fullName evidence="4">Uncharacterized protein</fullName>
    </submittedName>
</protein>
<dbReference type="Pfam" id="PF12969">
    <property type="entry name" value="DUF3857"/>
    <property type="match status" value="1"/>
</dbReference>
<evidence type="ECO:0000313" key="4">
    <source>
        <dbReference type="EMBL" id="SFF76524.1"/>
    </source>
</evidence>
<proteinExistence type="predicted"/>
<feature type="domain" description="DUF3858" evidence="3">
    <location>
        <begin position="587"/>
        <end position="675"/>
    </location>
</feature>
<evidence type="ECO:0000259" key="3">
    <source>
        <dbReference type="Pfam" id="PF12970"/>
    </source>
</evidence>
<reference evidence="4 5" key="1">
    <citation type="submission" date="2016-10" db="EMBL/GenBank/DDBJ databases">
        <authorList>
            <person name="de Groot N.N."/>
        </authorList>
    </citation>
    <scope>NUCLEOTIDE SEQUENCE [LARGE SCALE GENOMIC DNA]</scope>
    <source>
        <strain evidence="4 5">CGMCC 1.9156</strain>
    </source>
</reference>
<dbReference type="EMBL" id="FONW01000015">
    <property type="protein sequence ID" value="SFF76524.1"/>
    <property type="molecule type" value="Genomic_DNA"/>
</dbReference>
<keyword evidence="5" id="KW-1185">Reference proteome</keyword>
<dbReference type="Gene3D" id="2.60.120.1130">
    <property type="match status" value="1"/>
</dbReference>
<organism evidence="4 5">
    <name type="scientific">Sunxiuqinia elliptica</name>
    <dbReference type="NCBI Taxonomy" id="655355"/>
    <lineage>
        <taxon>Bacteria</taxon>
        <taxon>Pseudomonadati</taxon>
        <taxon>Bacteroidota</taxon>
        <taxon>Bacteroidia</taxon>
        <taxon>Marinilabiliales</taxon>
        <taxon>Prolixibacteraceae</taxon>
        <taxon>Sunxiuqinia</taxon>
    </lineage>
</organism>
<keyword evidence="1" id="KW-0732">Signal</keyword>
<dbReference type="AlphaFoldDB" id="A0A1I2LB46"/>
<feature type="signal peptide" evidence="1">
    <location>
        <begin position="1"/>
        <end position="23"/>
    </location>
</feature>
<feature type="chain" id="PRO_5011549482" evidence="1">
    <location>
        <begin position="24"/>
        <end position="679"/>
    </location>
</feature>
<dbReference type="InterPro" id="IPR024544">
    <property type="entry name" value="DUF3858"/>
</dbReference>
<feature type="domain" description="DUF3857" evidence="2">
    <location>
        <begin position="78"/>
        <end position="224"/>
    </location>
</feature>
<dbReference type="RefSeq" id="WP_093921497.1">
    <property type="nucleotide sequence ID" value="NZ_FONW01000015.1"/>
</dbReference>
<evidence type="ECO:0000259" key="2">
    <source>
        <dbReference type="Pfam" id="PF12969"/>
    </source>
</evidence>
<name>A0A1I2LB46_9BACT</name>
<dbReference type="Pfam" id="PF12970">
    <property type="entry name" value="DUF3858"/>
    <property type="match status" value="1"/>
</dbReference>
<sequence>MKITPYVIFAPIFLALIFGQALAQTNPPKFGKIEKEEFDELLCPIDSNAHAFFIFDFGKSEFKYNTTMEDKGFQLHFKRHCKIKIVDNQGFSWGDIRIPLYRSNSDKEEVFSIRGFSYNLVDGKIEKTKLDRKDIIYEETSENWETCKFAMPNLKAGTIIEIEYLVISDFLFNLQEWYFQRQIPVLQSNYEVTIPEYFNYNQTQFGYYPFSVSQKAKRGRITLTSRERTGNRIVKSTLHTNEIDFEEIVNYYEATNVPAFPDEKFVKTDENYLSKVDFELQYTKFPNQPLNYYTTSWDEIDKKLLNNEYFGRRLNDTGHLREAIATLKESGAQNEELVNAALEHIQRKISWNNVRSKYVDTNLSKPYKNGEGNSADINLNLVALLRSLDINSFPVVLSTRDNGIIHPAHPSLSRFNYVIAMAEIDGNTYLLDATSPISSLNLIPPYCLNHNGRVIGNYPEKWIDLENYKPYTIKAMYQLSIDSSLALSGKVSKNFQDYGAFDYKSRLNEINDPQEFFSELEEKNTGFEVKNMEIQGLEGEQQKLSLAYEVLPKHKIEGAGEMLYFTPTLDPFFSENPFKLEKREYPVEFNYPHTFQNVYTYIIPANLEITEIPEPMIVKLPEGNGSFHFQVHRAGQHLTINSVMKINKSIFSPLEYDALKKFFQFVIDKQNDVIVLKQL</sequence>
<dbReference type="InterPro" id="IPR024618">
    <property type="entry name" value="DUF3857"/>
</dbReference>